<evidence type="ECO:0000256" key="1">
    <source>
        <dbReference type="SAM" id="MobiDB-lite"/>
    </source>
</evidence>
<protein>
    <submittedName>
        <fullName evidence="2">Uncharacterized protein</fullName>
    </submittedName>
</protein>
<gene>
    <name evidence="2" type="ORF">PoB_000350900</name>
</gene>
<evidence type="ECO:0000313" key="2">
    <source>
        <dbReference type="EMBL" id="GFN77003.1"/>
    </source>
</evidence>
<evidence type="ECO:0000313" key="3">
    <source>
        <dbReference type="Proteomes" id="UP000735302"/>
    </source>
</evidence>
<dbReference type="Proteomes" id="UP000735302">
    <property type="component" value="Unassembled WGS sequence"/>
</dbReference>
<comment type="caution">
    <text evidence="2">The sequence shown here is derived from an EMBL/GenBank/DDBJ whole genome shotgun (WGS) entry which is preliminary data.</text>
</comment>
<dbReference type="AlphaFoldDB" id="A0AAV3Y4K5"/>
<feature type="region of interest" description="Disordered" evidence="1">
    <location>
        <begin position="28"/>
        <end position="68"/>
    </location>
</feature>
<keyword evidence="3" id="KW-1185">Reference proteome</keyword>
<dbReference type="EMBL" id="BLXT01000430">
    <property type="protein sequence ID" value="GFN77003.1"/>
    <property type="molecule type" value="Genomic_DNA"/>
</dbReference>
<sequence length="386" mass="42325">MAAPTETHSRCARKLSLKAAEALLNKALEEDDNSSEDYSLPATDLDSEASWRPDSKSDSDESFVIPPSPTNNKVRNISCVSIINASACTLSAMVNNAATAVLVAPVINNASCAPLAQVDNTAPDTPPVQVVNTDACVPSASVKNAALYVPGAPANNAATNAPLAPNNKADAPSPVDSACRQQIRESYYKLPDTSSQRLYISNCIKSFQPKRRYAGSYSSRQVTYEYSVTADLVSIFICKQAHASILGIKIAKINYVCDLIKKHNCPPEDKLGKHQGRLNKLSEEKKQEVLDFLQSIPKYRSHYTLCHNPHRHYLSPSLTQTKLHKLYVEKCASKAIEPVSSRMFSEIYVTERRKKGKHLQCTIPRGGIALQKKLRPTIPFKLSVSV</sequence>
<name>A0AAV3Y4K5_9GAST</name>
<accession>A0AAV3Y4K5</accession>
<reference evidence="2 3" key="1">
    <citation type="journal article" date="2021" name="Elife">
        <title>Chloroplast acquisition without the gene transfer in kleptoplastic sea slugs, Plakobranchus ocellatus.</title>
        <authorList>
            <person name="Maeda T."/>
            <person name="Takahashi S."/>
            <person name="Yoshida T."/>
            <person name="Shimamura S."/>
            <person name="Takaki Y."/>
            <person name="Nagai Y."/>
            <person name="Toyoda A."/>
            <person name="Suzuki Y."/>
            <person name="Arimoto A."/>
            <person name="Ishii H."/>
            <person name="Satoh N."/>
            <person name="Nishiyama T."/>
            <person name="Hasebe M."/>
            <person name="Maruyama T."/>
            <person name="Minagawa J."/>
            <person name="Obokata J."/>
            <person name="Shigenobu S."/>
        </authorList>
    </citation>
    <scope>NUCLEOTIDE SEQUENCE [LARGE SCALE GENOMIC DNA]</scope>
</reference>
<dbReference type="PANTHER" id="PTHR10773:SF19">
    <property type="match status" value="1"/>
</dbReference>
<organism evidence="2 3">
    <name type="scientific">Plakobranchus ocellatus</name>
    <dbReference type="NCBI Taxonomy" id="259542"/>
    <lineage>
        <taxon>Eukaryota</taxon>
        <taxon>Metazoa</taxon>
        <taxon>Spiralia</taxon>
        <taxon>Lophotrochozoa</taxon>
        <taxon>Mollusca</taxon>
        <taxon>Gastropoda</taxon>
        <taxon>Heterobranchia</taxon>
        <taxon>Euthyneura</taxon>
        <taxon>Panpulmonata</taxon>
        <taxon>Sacoglossa</taxon>
        <taxon>Placobranchoidea</taxon>
        <taxon>Plakobranchidae</taxon>
        <taxon>Plakobranchus</taxon>
    </lineage>
</organism>
<proteinExistence type="predicted"/>
<feature type="compositionally biased region" description="Basic and acidic residues" evidence="1">
    <location>
        <begin position="49"/>
        <end position="59"/>
    </location>
</feature>
<dbReference type="PANTHER" id="PTHR10773">
    <property type="entry name" value="DNA-DIRECTED RNA POLYMERASES I, II, AND III SUBUNIT RPABC2"/>
    <property type="match status" value="1"/>
</dbReference>